<feature type="transmembrane region" description="Helical" evidence="2">
    <location>
        <begin position="224"/>
        <end position="244"/>
    </location>
</feature>
<organism evidence="3 4">
    <name type="scientific">Streptomyces boluensis</name>
    <dbReference type="NCBI Taxonomy" id="1775135"/>
    <lineage>
        <taxon>Bacteria</taxon>
        <taxon>Bacillati</taxon>
        <taxon>Actinomycetota</taxon>
        <taxon>Actinomycetes</taxon>
        <taxon>Kitasatosporales</taxon>
        <taxon>Streptomycetaceae</taxon>
        <taxon>Streptomyces</taxon>
    </lineage>
</organism>
<evidence type="ECO:0000256" key="2">
    <source>
        <dbReference type="SAM" id="Phobius"/>
    </source>
</evidence>
<dbReference type="AlphaFoldDB" id="A0A964XN21"/>
<proteinExistence type="predicted"/>
<feature type="transmembrane region" description="Helical" evidence="2">
    <location>
        <begin position="104"/>
        <end position="123"/>
    </location>
</feature>
<feature type="transmembrane region" description="Helical" evidence="2">
    <location>
        <begin position="62"/>
        <end position="83"/>
    </location>
</feature>
<accession>A0A964XN21</accession>
<gene>
    <name evidence="3" type="ORF">GUY60_27040</name>
</gene>
<dbReference type="Pfam" id="PF04657">
    <property type="entry name" value="DMT_YdcZ"/>
    <property type="match status" value="2"/>
</dbReference>
<keyword evidence="2" id="KW-0812">Transmembrane</keyword>
<name>A0A964XN21_9ACTN</name>
<reference evidence="3" key="1">
    <citation type="submission" date="2020-01" db="EMBL/GenBank/DDBJ databases">
        <title>Whole-genome analyses of novel actinobacteria.</title>
        <authorList>
            <person name="Sahin N."/>
        </authorList>
    </citation>
    <scope>NUCLEOTIDE SEQUENCE</scope>
    <source>
        <strain evidence="3">YC537</strain>
    </source>
</reference>
<dbReference type="InterPro" id="IPR006750">
    <property type="entry name" value="YdcZ"/>
</dbReference>
<feature type="region of interest" description="Disordered" evidence="1">
    <location>
        <begin position="342"/>
        <end position="363"/>
    </location>
</feature>
<dbReference type="Proteomes" id="UP000598297">
    <property type="component" value="Unassembled WGS sequence"/>
</dbReference>
<evidence type="ECO:0000313" key="3">
    <source>
        <dbReference type="EMBL" id="NBE55015.1"/>
    </source>
</evidence>
<feature type="transmembrane region" description="Helical" evidence="2">
    <location>
        <begin position="308"/>
        <end position="329"/>
    </location>
</feature>
<feature type="transmembrane region" description="Helical" evidence="2">
    <location>
        <begin position="31"/>
        <end position="50"/>
    </location>
</feature>
<feature type="transmembrane region" description="Helical" evidence="2">
    <location>
        <begin position="129"/>
        <end position="149"/>
    </location>
</feature>
<feature type="region of interest" description="Disordered" evidence="1">
    <location>
        <begin position="1"/>
        <end position="23"/>
    </location>
</feature>
<keyword evidence="2" id="KW-0472">Membrane</keyword>
<protein>
    <submittedName>
        <fullName evidence="3">EamA-like transporter family protein</fullName>
    </submittedName>
</protein>
<feature type="transmembrane region" description="Helical" evidence="2">
    <location>
        <begin position="256"/>
        <end position="273"/>
    </location>
</feature>
<dbReference type="OrthoDB" id="6463253at2"/>
<feature type="transmembrane region" description="Helical" evidence="2">
    <location>
        <begin position="280"/>
        <end position="302"/>
    </location>
</feature>
<dbReference type="PANTHER" id="PTHR34821:SF2">
    <property type="entry name" value="INNER MEMBRANE PROTEIN YDCZ"/>
    <property type="match status" value="1"/>
</dbReference>
<feature type="transmembrane region" description="Helical" evidence="2">
    <location>
        <begin position="186"/>
        <end position="204"/>
    </location>
</feature>
<dbReference type="EMBL" id="JAAAHS010000274">
    <property type="protein sequence ID" value="NBE55015.1"/>
    <property type="molecule type" value="Genomic_DNA"/>
</dbReference>
<keyword evidence="4" id="KW-1185">Reference proteome</keyword>
<keyword evidence="2" id="KW-1133">Transmembrane helix</keyword>
<comment type="caution">
    <text evidence="3">The sequence shown here is derived from an EMBL/GenBank/DDBJ whole genome shotgun (WGS) entry which is preliminary data.</text>
</comment>
<feature type="transmembrane region" description="Helical" evidence="2">
    <location>
        <begin position="161"/>
        <end position="180"/>
    </location>
</feature>
<sequence>MSPSPGVPSRVHPGSPLSPPTKPTKASAVHVVWLLLAVFSGALISLQARINGQLAAELGDGTAAAVLSFGSGLLVLSVGLALTRGARQGLGRLVRDVRAGRLKWWQLLGGFGGATFVLAQGLAVGALGVALFTVAMVAGQVGGGLLVDARGLGPAGPQRPTVRRAVGAVLLLVAVGVSMADRLGAGFPYLMLVLPLIAGICVSWQQGVNGHVRLSSGSAYTGTYVNFLTGTAALGLVFVGHAVAAGVPAGLPGDPYLYLGGLVGIAFISVAVATVQKLGVLLLGLCTITGQLLGSIALDVFLPHGDAAVSAFTVGGAALALAAVALAAVSGSRGDGGSRIRAVSPAARSSAANAAASSSRSST</sequence>
<evidence type="ECO:0000256" key="1">
    <source>
        <dbReference type="SAM" id="MobiDB-lite"/>
    </source>
</evidence>
<dbReference type="GO" id="GO:0005886">
    <property type="term" value="C:plasma membrane"/>
    <property type="evidence" value="ECO:0007669"/>
    <property type="project" value="TreeGrafter"/>
</dbReference>
<dbReference type="PANTHER" id="PTHR34821">
    <property type="entry name" value="INNER MEMBRANE PROTEIN YDCZ"/>
    <property type="match status" value="1"/>
</dbReference>
<evidence type="ECO:0000313" key="4">
    <source>
        <dbReference type="Proteomes" id="UP000598297"/>
    </source>
</evidence>